<evidence type="ECO:0008006" key="4">
    <source>
        <dbReference type="Google" id="ProtNLM"/>
    </source>
</evidence>
<organism evidence="2">
    <name type="scientific">Fonticula alba</name>
    <name type="common">Slime mold</name>
    <dbReference type="NCBI Taxonomy" id="691883"/>
    <lineage>
        <taxon>Eukaryota</taxon>
        <taxon>Rotosphaerida</taxon>
        <taxon>Fonticulaceae</taxon>
        <taxon>Fonticula</taxon>
    </lineage>
</organism>
<protein>
    <recommendedName>
        <fullName evidence="4">TFIIS N-terminal domain-containing protein</fullName>
    </recommendedName>
</protein>
<dbReference type="AlphaFoldDB" id="A0A058Z8P1"/>
<keyword evidence="3" id="KW-1185">Reference proteome</keyword>
<dbReference type="OrthoDB" id="21124at2759"/>
<feature type="region of interest" description="Disordered" evidence="1">
    <location>
        <begin position="249"/>
        <end position="285"/>
    </location>
</feature>
<dbReference type="PANTHER" id="PTHR46010">
    <property type="entry name" value="PROTEIN IWS1 HOMOLOG"/>
    <property type="match status" value="1"/>
</dbReference>
<name>A0A058Z8P1_FONAL</name>
<reference evidence="2" key="1">
    <citation type="submission" date="2013-04" db="EMBL/GenBank/DDBJ databases">
        <title>The Genome Sequence of Fonticula alba ATCC 38817.</title>
        <authorList>
            <consortium name="The Broad Institute Genomics Platform"/>
            <person name="Russ C."/>
            <person name="Cuomo C."/>
            <person name="Burger G."/>
            <person name="Gray M.W."/>
            <person name="Holland P.W.H."/>
            <person name="King N."/>
            <person name="Lang F.B.F."/>
            <person name="Roger A.J."/>
            <person name="Ruiz-Trillo I."/>
            <person name="Brown M."/>
            <person name="Walker B."/>
            <person name="Young S."/>
            <person name="Zeng Q."/>
            <person name="Gargeya S."/>
            <person name="Fitzgerald M."/>
            <person name="Haas B."/>
            <person name="Abouelleil A."/>
            <person name="Allen A.W."/>
            <person name="Alvarado L."/>
            <person name="Arachchi H.M."/>
            <person name="Berlin A.M."/>
            <person name="Chapman S.B."/>
            <person name="Gainer-Dewar J."/>
            <person name="Goldberg J."/>
            <person name="Griggs A."/>
            <person name="Gujja S."/>
            <person name="Hansen M."/>
            <person name="Howarth C."/>
            <person name="Imamovic A."/>
            <person name="Ireland A."/>
            <person name="Larimer J."/>
            <person name="McCowan C."/>
            <person name="Murphy C."/>
            <person name="Pearson M."/>
            <person name="Poon T.W."/>
            <person name="Priest M."/>
            <person name="Roberts A."/>
            <person name="Saif S."/>
            <person name="Shea T."/>
            <person name="Sisk P."/>
            <person name="Sykes S."/>
            <person name="Wortman J."/>
            <person name="Nusbaum C."/>
            <person name="Birren B."/>
        </authorList>
    </citation>
    <scope>NUCLEOTIDE SEQUENCE [LARGE SCALE GENOMIC DNA]</scope>
    <source>
        <strain evidence="2">ATCC 38817</strain>
    </source>
</reference>
<dbReference type="EMBL" id="KB932204">
    <property type="protein sequence ID" value="KCV70456.1"/>
    <property type="molecule type" value="Genomic_DNA"/>
</dbReference>
<dbReference type="InterPro" id="IPR035441">
    <property type="entry name" value="TFIIS/LEDGF_dom_sf"/>
</dbReference>
<dbReference type="RefSeq" id="XP_009494972.1">
    <property type="nucleotide sequence ID" value="XM_009496697.1"/>
</dbReference>
<dbReference type="PANTHER" id="PTHR46010:SF1">
    <property type="entry name" value="PROTEIN IWS1 HOMOLOG"/>
    <property type="match status" value="1"/>
</dbReference>
<dbReference type="InterPro" id="IPR051037">
    <property type="entry name" value="RNAPII_TF_IWS1"/>
</dbReference>
<gene>
    <name evidence="2" type="ORF">H696_02798</name>
</gene>
<feature type="compositionally biased region" description="Basic and acidic residues" evidence="1">
    <location>
        <begin position="1"/>
        <end position="15"/>
    </location>
</feature>
<feature type="compositionally biased region" description="Basic and acidic residues" evidence="1">
    <location>
        <begin position="268"/>
        <end position="280"/>
    </location>
</feature>
<dbReference type="Proteomes" id="UP000030693">
    <property type="component" value="Unassembled WGS sequence"/>
</dbReference>
<dbReference type="GO" id="GO:0016973">
    <property type="term" value="P:poly(A)+ mRNA export from nucleus"/>
    <property type="evidence" value="ECO:0007669"/>
    <property type="project" value="TreeGrafter"/>
</dbReference>
<evidence type="ECO:0000313" key="2">
    <source>
        <dbReference type="EMBL" id="KCV70456.1"/>
    </source>
</evidence>
<feature type="region of interest" description="Disordered" evidence="1">
    <location>
        <begin position="1"/>
        <end position="47"/>
    </location>
</feature>
<dbReference type="Gene3D" id="1.20.930.10">
    <property type="entry name" value="Conserved domain common to transcription factors TFIIS, elongin A, CRSP70"/>
    <property type="match status" value="1"/>
</dbReference>
<accession>A0A058Z8P1</accession>
<evidence type="ECO:0000313" key="3">
    <source>
        <dbReference type="Proteomes" id="UP000030693"/>
    </source>
</evidence>
<dbReference type="eggNOG" id="KOG1793">
    <property type="taxonomic scope" value="Eukaryota"/>
</dbReference>
<evidence type="ECO:0000256" key="1">
    <source>
        <dbReference type="SAM" id="MobiDB-lite"/>
    </source>
</evidence>
<feature type="compositionally biased region" description="Polar residues" evidence="1">
    <location>
        <begin position="20"/>
        <end position="31"/>
    </location>
</feature>
<dbReference type="GO" id="GO:0005634">
    <property type="term" value="C:nucleus"/>
    <property type="evidence" value="ECO:0007669"/>
    <property type="project" value="TreeGrafter"/>
</dbReference>
<dbReference type="GeneID" id="20527523"/>
<sequence>MSHPSDRSPSREEFPSRSSAATTFGESTSADDASYRPAPTQDPYAGRGSIAAPAAAAAAAAAEKPKKVPGNVLVLKLAELMFEARNQDLLDFSQGKPSMRKLALWPQVEKALNSQNLHKYLISKDFLTACGTWLERLHDGTLPNLEIRTGILKGLLSIDALPDNFEDQIAGEEIGFNIHVLVYHPHELAENRNLAQRLIFKWAAHVQEVRNKKDSSEEEDDSDIHADINQKVLRLNALQARSASRVAAAAAAGRSAPPAPGADEDETLERQVDPSERARFEPAPLHLFVNKPDSKMPYEKYLEIVKKNNRKRPN</sequence>
<dbReference type="STRING" id="691883.A0A058Z8P1"/>
<proteinExistence type="predicted"/>